<reference evidence="6 7" key="1">
    <citation type="submission" date="2020-06" db="EMBL/GenBank/DDBJ databases">
        <title>Methanolobus halotolerans sp. nov., isolated from a saline lake Tus in Siberia.</title>
        <authorList>
            <person name="Shen Y."/>
            <person name="Chen S.-C."/>
            <person name="Lai M.-C."/>
            <person name="Huang H.-H."/>
            <person name="Chiu H.-H."/>
            <person name="Tang S.-L."/>
            <person name="Rogozin D.Y."/>
            <person name="Degermendzhy A.G."/>
        </authorList>
    </citation>
    <scope>NUCLEOTIDE SEQUENCE [LARGE SCALE GENOMIC DNA]</scope>
    <source>
        <strain evidence="6 7">DSM 21339</strain>
    </source>
</reference>
<dbReference type="GO" id="GO:0005737">
    <property type="term" value="C:cytoplasm"/>
    <property type="evidence" value="ECO:0007669"/>
    <property type="project" value="UniProtKB-ARBA"/>
</dbReference>
<dbReference type="OrthoDB" id="5781at2157"/>
<dbReference type="Proteomes" id="UP000509594">
    <property type="component" value="Chromosome"/>
</dbReference>
<evidence type="ECO:0000259" key="5">
    <source>
        <dbReference type="SMART" id="SM00704"/>
    </source>
</evidence>
<keyword evidence="7" id="KW-1185">Reference proteome</keyword>
<dbReference type="SMART" id="SM00704">
    <property type="entry name" value="ZnF_CDGSH"/>
    <property type="match status" value="2"/>
</dbReference>
<dbReference type="GO" id="GO:0051537">
    <property type="term" value="F:2 iron, 2 sulfur cluster binding"/>
    <property type="evidence" value="ECO:0007669"/>
    <property type="project" value="UniProtKB-KW"/>
</dbReference>
<evidence type="ECO:0000256" key="2">
    <source>
        <dbReference type="ARBA" id="ARBA00022723"/>
    </source>
</evidence>
<organism evidence="6 7">
    <name type="scientific">Methanolobus zinderi</name>
    <dbReference type="NCBI Taxonomy" id="536044"/>
    <lineage>
        <taxon>Archaea</taxon>
        <taxon>Methanobacteriati</taxon>
        <taxon>Methanobacteriota</taxon>
        <taxon>Stenosarchaea group</taxon>
        <taxon>Methanomicrobia</taxon>
        <taxon>Methanosarcinales</taxon>
        <taxon>Methanosarcinaceae</taxon>
        <taxon>Methanolobus</taxon>
    </lineage>
</organism>
<dbReference type="Gene3D" id="3.40.5.90">
    <property type="entry name" value="CDGSH iron-sulfur domain, mitoNEET-type"/>
    <property type="match status" value="2"/>
</dbReference>
<keyword evidence="3" id="KW-0408">Iron</keyword>
<keyword evidence="4" id="KW-0411">Iron-sulfur</keyword>
<dbReference type="Pfam" id="PF09360">
    <property type="entry name" value="zf-CDGSH"/>
    <property type="match status" value="2"/>
</dbReference>
<proteinExistence type="predicted"/>
<dbReference type="EMBL" id="CP058215">
    <property type="protein sequence ID" value="QLC49882.1"/>
    <property type="molecule type" value="Genomic_DNA"/>
</dbReference>
<protein>
    <submittedName>
        <fullName evidence="6">CDGSH iron-sulfur domain-containing protein</fullName>
    </submittedName>
</protein>
<dbReference type="Pfam" id="PF06902">
    <property type="entry name" value="Fer4_19"/>
    <property type="match status" value="1"/>
</dbReference>
<dbReference type="PANTHER" id="PTHR46491">
    <property type="entry name" value="CDGSH IRON SULFUR DOMAIN PROTEIN HOMOLOG"/>
    <property type="match status" value="1"/>
</dbReference>
<evidence type="ECO:0000256" key="3">
    <source>
        <dbReference type="ARBA" id="ARBA00023004"/>
    </source>
</evidence>
<dbReference type="KEGG" id="mzi:HWN40_06280"/>
<keyword evidence="2" id="KW-0479">Metal-binding</keyword>
<accession>A0A7D5I8N7</accession>
<gene>
    <name evidence="6" type="ORF">HWN40_06280</name>
</gene>
<feature type="domain" description="Iron-binding zinc finger CDGSH type" evidence="5">
    <location>
        <begin position="26"/>
        <end position="63"/>
    </location>
</feature>
<dbReference type="PANTHER" id="PTHR46491:SF3">
    <property type="entry name" value="CDGSH IRON-SULFUR DOMAIN-CONTAINING PROTEIN 3, MITOCHONDRIAL"/>
    <property type="match status" value="1"/>
</dbReference>
<evidence type="ECO:0000313" key="7">
    <source>
        <dbReference type="Proteomes" id="UP000509594"/>
    </source>
</evidence>
<dbReference type="InterPro" id="IPR010693">
    <property type="entry name" value="Divergent_4Fe-4S_mono-cluster"/>
</dbReference>
<evidence type="ECO:0000313" key="6">
    <source>
        <dbReference type="EMBL" id="QLC49882.1"/>
    </source>
</evidence>
<feature type="domain" description="Iron-binding zinc finger CDGSH type" evidence="5">
    <location>
        <begin position="171"/>
        <end position="208"/>
    </location>
</feature>
<dbReference type="GO" id="GO:0046872">
    <property type="term" value="F:metal ion binding"/>
    <property type="evidence" value="ECO:0007669"/>
    <property type="project" value="UniProtKB-KW"/>
</dbReference>
<dbReference type="InterPro" id="IPR018967">
    <property type="entry name" value="FeS-contain_CDGSH-typ"/>
</dbReference>
<sequence>MDKQDKPIIEVSKNGPYIVRDLKTLRNSKGIFIETGPVMALCRCGKSKKMPFCDGSHLKNDFSGEKKDDRVPDRIETFHGKNITIHSNRGVCSHAAHCVEILPSVFRKGKEPRIDPNDAEAEEIAKLIRMCPSGALSYTIDDVHYRDYPHEPEIFVSKDSAYHVVGGIKLNDPDGSKPETEDHYTLCRCGASKNKPFCDGSHFEVGFKDPKN</sequence>
<dbReference type="GeneID" id="55821265"/>
<evidence type="ECO:0000256" key="1">
    <source>
        <dbReference type="ARBA" id="ARBA00022714"/>
    </source>
</evidence>
<name>A0A7D5I8N7_9EURY</name>
<dbReference type="RefSeq" id="WP_176964938.1">
    <property type="nucleotide sequence ID" value="NZ_CP058215.1"/>
</dbReference>
<dbReference type="InterPro" id="IPR052950">
    <property type="entry name" value="CISD"/>
</dbReference>
<dbReference type="InterPro" id="IPR042216">
    <property type="entry name" value="MitoNEET_CISD"/>
</dbReference>
<dbReference type="AlphaFoldDB" id="A0A7D5I8N7"/>
<keyword evidence="1" id="KW-0001">2Fe-2S</keyword>
<evidence type="ECO:0000256" key="4">
    <source>
        <dbReference type="ARBA" id="ARBA00023014"/>
    </source>
</evidence>